<dbReference type="NCBIfam" id="TIGR00260">
    <property type="entry name" value="thrC"/>
    <property type="match status" value="1"/>
</dbReference>
<evidence type="ECO:0000313" key="16">
    <source>
        <dbReference type="Proteomes" id="UP000261875"/>
    </source>
</evidence>
<keyword evidence="7" id="KW-0791">Threonine biosynthesis</keyword>
<evidence type="ECO:0000256" key="1">
    <source>
        <dbReference type="ARBA" id="ARBA00001933"/>
    </source>
</evidence>
<dbReference type="Gene3D" id="3.90.1380.10">
    <property type="entry name" value="Threonine synthase, N-terminal domain"/>
    <property type="match status" value="1"/>
</dbReference>
<dbReference type="InterPro" id="IPR051166">
    <property type="entry name" value="Threonine_Synthase"/>
</dbReference>
<dbReference type="UniPathway" id="UPA00050">
    <property type="reaction ID" value="UER00065"/>
</dbReference>
<dbReference type="Gene3D" id="3.40.50.1100">
    <property type="match status" value="2"/>
</dbReference>
<feature type="modified residue" description="N6-(pyridoxal phosphate)lysine" evidence="12">
    <location>
        <position position="109"/>
    </location>
</feature>
<dbReference type="Pfam" id="PF00291">
    <property type="entry name" value="PALP"/>
    <property type="match status" value="1"/>
</dbReference>
<evidence type="ECO:0000256" key="5">
    <source>
        <dbReference type="ARBA" id="ARBA00018679"/>
    </source>
</evidence>
<dbReference type="GO" id="GO:0004795">
    <property type="term" value="F:threonine synthase activity"/>
    <property type="evidence" value="ECO:0007669"/>
    <property type="project" value="UniProtKB-UniRule"/>
</dbReference>
<organism evidence="15 16">
    <name type="scientific">Candidatus Fukatsuia symbiotica</name>
    <dbReference type="NCBI Taxonomy" id="1878942"/>
    <lineage>
        <taxon>Bacteria</taxon>
        <taxon>Pseudomonadati</taxon>
        <taxon>Pseudomonadota</taxon>
        <taxon>Gammaproteobacteria</taxon>
        <taxon>Enterobacterales</taxon>
        <taxon>Yersiniaceae</taxon>
        <taxon>Candidatus Fukatsuia</taxon>
    </lineage>
</organism>
<feature type="domain" description="Threonine synthase N-terminal" evidence="14">
    <location>
        <begin position="7"/>
        <end position="80"/>
    </location>
</feature>
<comment type="similarity">
    <text evidence="3">Belongs to the threonine synthase family.</text>
</comment>
<dbReference type="InterPro" id="IPR004450">
    <property type="entry name" value="Thr_synthase-like"/>
</dbReference>
<evidence type="ECO:0000256" key="9">
    <source>
        <dbReference type="ARBA" id="ARBA00023239"/>
    </source>
</evidence>
<evidence type="ECO:0000313" key="15">
    <source>
        <dbReference type="EMBL" id="AWK13840.1"/>
    </source>
</evidence>
<dbReference type="Proteomes" id="UP000261875">
    <property type="component" value="Chromosome"/>
</dbReference>
<dbReference type="KEGG" id="fsm:CCS41_04090"/>
<evidence type="ECO:0000256" key="10">
    <source>
        <dbReference type="ARBA" id="ARBA00049144"/>
    </source>
</evidence>
<comment type="pathway">
    <text evidence="2">Amino-acid biosynthesis; L-threonine biosynthesis; L-threonine from L-aspartate: step 5/5.</text>
</comment>
<accession>A0A2U8I3X8</accession>
<dbReference type="InterPro" id="IPR000634">
    <property type="entry name" value="Ser/Thr_deHydtase_PyrdxlP-BS"/>
</dbReference>
<reference evidence="15 16" key="1">
    <citation type="submission" date="2017-05" db="EMBL/GenBank/DDBJ databases">
        <title>Genome sequence of Candidatus Fukatsuia symbiotica and Candidatus Hamiltonella defensa from Acyrthosiphon pisum strain 5D.</title>
        <authorList>
            <person name="Patel V.A."/>
            <person name="Chevignon G."/>
            <person name="Russell J.A."/>
            <person name="Oliver K.M."/>
        </authorList>
    </citation>
    <scope>NUCLEOTIDE SEQUENCE [LARGE SCALE GENOMIC DNA]</scope>
    <source>
        <strain evidence="15 16">5D</strain>
    </source>
</reference>
<dbReference type="FunFam" id="3.40.50.1100:FF:000026">
    <property type="entry name" value="Threonine synthase"/>
    <property type="match status" value="1"/>
</dbReference>
<comment type="catalytic activity">
    <reaction evidence="10">
        <text>O-phospho-L-homoserine + H2O = L-threonine + phosphate</text>
        <dbReference type="Rhea" id="RHEA:10840"/>
        <dbReference type="ChEBI" id="CHEBI:15377"/>
        <dbReference type="ChEBI" id="CHEBI:43474"/>
        <dbReference type="ChEBI" id="CHEBI:57590"/>
        <dbReference type="ChEBI" id="CHEBI:57926"/>
        <dbReference type="EC" id="4.2.3.1"/>
    </reaction>
</comment>
<gene>
    <name evidence="15" type="ORF">CCS41_04090</name>
</gene>
<dbReference type="RefSeq" id="WP_119797241.1">
    <property type="nucleotide sequence ID" value="NZ_CP021659.1"/>
</dbReference>
<evidence type="ECO:0000256" key="8">
    <source>
        <dbReference type="ARBA" id="ARBA00022898"/>
    </source>
</evidence>
<evidence type="ECO:0000256" key="4">
    <source>
        <dbReference type="ARBA" id="ARBA00013028"/>
    </source>
</evidence>
<dbReference type="EC" id="4.2.3.1" evidence="4 11"/>
<sequence length="438" mass="48494">MKLYNLKDHKQHVSFIEALQQGLGKQQGLFFPLELPEFTLTEIEDLLKQDFITRSSRILSAFIGDEIVSQVMTKRVEAAFTFPAPLVMIGKDQDVAALELFHGPTLAFKDFGARFMAQMLAEVATDQPVTILTATSGDTGAAVAHAFYGLKNVRVVILYPRGKISPLQEKLFCTLGGNIHTVAIDGDFDACQALVKQAFDDTEVKETLSLNSANSINISRLLAQICYYFEAVAQLPVEARKQLVISVPSGNFGNLTAGLLAKSLGLPIRRFIAATNANDTVPRFLKSGQWQPNQTVATLSNAMDVSSPNNWPRIEELFHRKIWRLKDLAHGTVSDQETKETMRELADLGYISEPHTAIAYRVLRDQLQEGEFGLFLGTAHPAKFKESVEDILQQTLPLPQALETRATLPLLSHHLPAKYTQLRAFLLASATSTESIKK</sequence>
<evidence type="ECO:0000256" key="3">
    <source>
        <dbReference type="ARBA" id="ARBA00005517"/>
    </source>
</evidence>
<dbReference type="PROSITE" id="PS00165">
    <property type="entry name" value="DEHYDRATASE_SER_THR"/>
    <property type="match status" value="1"/>
</dbReference>
<comment type="cofactor">
    <cofactor evidence="1 12">
        <name>pyridoxal 5'-phosphate</name>
        <dbReference type="ChEBI" id="CHEBI:597326"/>
    </cofactor>
</comment>
<evidence type="ECO:0000256" key="2">
    <source>
        <dbReference type="ARBA" id="ARBA00004979"/>
    </source>
</evidence>
<evidence type="ECO:0000259" key="14">
    <source>
        <dbReference type="Pfam" id="PF14821"/>
    </source>
</evidence>
<dbReference type="STRING" id="1878942.GCA_900128755_00617"/>
<dbReference type="InterPro" id="IPR029144">
    <property type="entry name" value="Thr_synth_N"/>
</dbReference>
<keyword evidence="8 12" id="KW-0663">Pyridoxal phosphate</keyword>
<dbReference type="InterPro" id="IPR036052">
    <property type="entry name" value="TrpB-like_PALP_sf"/>
</dbReference>
<keyword evidence="6" id="KW-0028">Amino-acid biosynthesis</keyword>
<dbReference type="SUPFAM" id="SSF53686">
    <property type="entry name" value="Tryptophan synthase beta subunit-like PLP-dependent enzymes"/>
    <property type="match status" value="1"/>
</dbReference>
<evidence type="ECO:0000256" key="7">
    <source>
        <dbReference type="ARBA" id="ARBA00022697"/>
    </source>
</evidence>
<dbReference type="PANTHER" id="PTHR42690:SF1">
    <property type="entry name" value="THREONINE SYNTHASE-LIKE 2"/>
    <property type="match status" value="1"/>
</dbReference>
<dbReference type="InterPro" id="IPR037158">
    <property type="entry name" value="Thr_synth_N_sf"/>
</dbReference>
<dbReference type="GO" id="GO:0009088">
    <property type="term" value="P:threonine biosynthetic process"/>
    <property type="evidence" value="ECO:0007669"/>
    <property type="project" value="UniProtKB-UniRule"/>
</dbReference>
<dbReference type="Pfam" id="PF14821">
    <property type="entry name" value="Thr_synth_N"/>
    <property type="match status" value="1"/>
</dbReference>
<evidence type="ECO:0000256" key="6">
    <source>
        <dbReference type="ARBA" id="ARBA00022605"/>
    </source>
</evidence>
<dbReference type="OrthoDB" id="9763107at2"/>
<protein>
    <recommendedName>
        <fullName evidence="5 11">Threonine synthase</fullName>
        <ecNumber evidence="4 11">4.2.3.1</ecNumber>
    </recommendedName>
</protein>
<dbReference type="EMBL" id="CP021659">
    <property type="protein sequence ID" value="AWK13840.1"/>
    <property type="molecule type" value="Genomic_DNA"/>
</dbReference>
<keyword evidence="9" id="KW-0456">Lyase</keyword>
<dbReference type="PANTHER" id="PTHR42690">
    <property type="entry name" value="THREONINE SYNTHASE FAMILY MEMBER"/>
    <property type="match status" value="1"/>
</dbReference>
<feature type="domain" description="Tryptophan synthase beta chain-like PALP" evidence="13">
    <location>
        <begin position="98"/>
        <end position="371"/>
    </location>
</feature>
<name>A0A2U8I3X8_9GAMM</name>
<keyword evidence="16" id="KW-1185">Reference proteome</keyword>
<dbReference type="GO" id="GO:0030170">
    <property type="term" value="F:pyridoxal phosphate binding"/>
    <property type="evidence" value="ECO:0007669"/>
    <property type="project" value="InterPro"/>
</dbReference>
<proteinExistence type="inferred from homology"/>
<evidence type="ECO:0000259" key="13">
    <source>
        <dbReference type="Pfam" id="PF00291"/>
    </source>
</evidence>
<evidence type="ECO:0000256" key="11">
    <source>
        <dbReference type="NCBIfam" id="TIGR00260"/>
    </source>
</evidence>
<dbReference type="AlphaFoldDB" id="A0A2U8I3X8"/>
<dbReference type="InterPro" id="IPR001926">
    <property type="entry name" value="TrpB-like_PALP"/>
</dbReference>
<evidence type="ECO:0000256" key="12">
    <source>
        <dbReference type="PIRSR" id="PIRSR604450-51"/>
    </source>
</evidence>